<dbReference type="InterPro" id="IPR013096">
    <property type="entry name" value="Cupin_2"/>
</dbReference>
<reference evidence="2" key="1">
    <citation type="journal article" date="2014" name="Front. Microbiol.">
        <title>High frequency of phylogenetically diverse reductive dehalogenase-homologous genes in deep subseafloor sedimentary metagenomes.</title>
        <authorList>
            <person name="Kawai M."/>
            <person name="Futagami T."/>
            <person name="Toyoda A."/>
            <person name="Takaki Y."/>
            <person name="Nishi S."/>
            <person name="Hori S."/>
            <person name="Arai W."/>
            <person name="Tsubouchi T."/>
            <person name="Morono Y."/>
            <person name="Uchiyama I."/>
            <person name="Ito T."/>
            <person name="Fujiyama A."/>
            <person name="Inagaki F."/>
            <person name="Takami H."/>
        </authorList>
    </citation>
    <scope>NUCLEOTIDE SEQUENCE</scope>
    <source>
        <strain evidence="2">Expedition CK06-06</strain>
    </source>
</reference>
<dbReference type="PANTHER" id="PTHR36114">
    <property type="entry name" value="16.7 KDA PROTEIN IN WHIE LOCUS"/>
    <property type="match status" value="1"/>
</dbReference>
<protein>
    <recommendedName>
        <fullName evidence="1">Cupin type-2 domain-containing protein</fullName>
    </recommendedName>
</protein>
<dbReference type="SUPFAM" id="SSF51182">
    <property type="entry name" value="RmlC-like cupins"/>
    <property type="match status" value="1"/>
</dbReference>
<sequence length="107" mass="11929">MPVNVNELAQSLKEPWKPVVAAEANGFQLKVARLEGEFPWHTHEAEDELFYCFTGSFRIENEGGPPVTLYAGDIYVVPAGTRHRPVADQPAVALLFERAETKQYGDV</sequence>
<dbReference type="AlphaFoldDB" id="X0X2Q3"/>
<dbReference type="InterPro" id="IPR011051">
    <property type="entry name" value="RmlC_Cupin_sf"/>
</dbReference>
<dbReference type="InterPro" id="IPR014710">
    <property type="entry name" value="RmlC-like_jellyroll"/>
</dbReference>
<name>X0X2Q3_9ZZZZ</name>
<proteinExistence type="predicted"/>
<evidence type="ECO:0000313" key="2">
    <source>
        <dbReference type="EMBL" id="GAG37310.1"/>
    </source>
</evidence>
<accession>X0X2Q3</accession>
<organism evidence="2">
    <name type="scientific">marine sediment metagenome</name>
    <dbReference type="NCBI Taxonomy" id="412755"/>
    <lineage>
        <taxon>unclassified sequences</taxon>
        <taxon>metagenomes</taxon>
        <taxon>ecological metagenomes</taxon>
    </lineage>
</organism>
<dbReference type="EMBL" id="BARS01048515">
    <property type="protein sequence ID" value="GAG37310.1"/>
    <property type="molecule type" value="Genomic_DNA"/>
</dbReference>
<dbReference type="Gene3D" id="2.60.120.10">
    <property type="entry name" value="Jelly Rolls"/>
    <property type="match status" value="1"/>
</dbReference>
<dbReference type="Pfam" id="PF07883">
    <property type="entry name" value="Cupin_2"/>
    <property type="match status" value="1"/>
</dbReference>
<dbReference type="InterPro" id="IPR052044">
    <property type="entry name" value="PKS_Associated_Protein"/>
</dbReference>
<feature type="domain" description="Cupin type-2" evidence="1">
    <location>
        <begin position="36"/>
        <end position="94"/>
    </location>
</feature>
<gene>
    <name evidence="2" type="ORF">S01H1_72699</name>
</gene>
<comment type="caution">
    <text evidence="2">The sequence shown here is derived from an EMBL/GenBank/DDBJ whole genome shotgun (WGS) entry which is preliminary data.</text>
</comment>
<dbReference type="PANTHER" id="PTHR36114:SF1">
    <property type="entry name" value="16.7 KDA PROTEIN IN WHIE LOCUS"/>
    <property type="match status" value="1"/>
</dbReference>
<dbReference type="CDD" id="cd02226">
    <property type="entry name" value="cupin_YdbB-like"/>
    <property type="match status" value="1"/>
</dbReference>
<evidence type="ECO:0000259" key="1">
    <source>
        <dbReference type="Pfam" id="PF07883"/>
    </source>
</evidence>